<dbReference type="AlphaFoldDB" id="A0A6C0JEA0"/>
<evidence type="ECO:0000313" key="1">
    <source>
        <dbReference type="EMBL" id="QHU01964.1"/>
    </source>
</evidence>
<protein>
    <submittedName>
        <fullName evidence="1">Uncharacterized protein</fullName>
    </submittedName>
</protein>
<name>A0A6C0JEA0_9ZZZZ</name>
<accession>A0A6C0JEA0</accession>
<sequence length="307" mass="36562">MNTMNHINKFNMLKYEYDLMHKDDNSKLIYNIKGTNYCLRLYPIVDNSDSSNQLLRLTPYVNGKLREDFISQKKFKCFCETTKVVKIYDIDVEDYEEDVFLDTFFKGYECSSNKNFMTKYKCVVFESPTETLFDDYLHEVIFKNDFYNKVHIILNCFIHANNYEYGIDLKDLVIKKLGHTVKFVYDPLGFCFDVDFKIIIGPENSMDTKKEHGIQIIRDSKMGSFDYTTLENYKLIHDWACKKTSDDSKGVDDYLMARPYRSREYSHEIFKDKPYYLTCLDVYNDYKIGFNEIMDDGTSLFCKIYEH</sequence>
<organism evidence="1">
    <name type="scientific">viral metagenome</name>
    <dbReference type="NCBI Taxonomy" id="1070528"/>
    <lineage>
        <taxon>unclassified sequences</taxon>
        <taxon>metagenomes</taxon>
        <taxon>organismal metagenomes</taxon>
    </lineage>
</organism>
<reference evidence="1" key="1">
    <citation type="journal article" date="2020" name="Nature">
        <title>Giant virus diversity and host interactions through global metagenomics.</title>
        <authorList>
            <person name="Schulz F."/>
            <person name="Roux S."/>
            <person name="Paez-Espino D."/>
            <person name="Jungbluth S."/>
            <person name="Walsh D.A."/>
            <person name="Denef V.J."/>
            <person name="McMahon K.D."/>
            <person name="Konstantinidis K.T."/>
            <person name="Eloe-Fadrosh E.A."/>
            <person name="Kyrpides N.C."/>
            <person name="Woyke T."/>
        </authorList>
    </citation>
    <scope>NUCLEOTIDE SEQUENCE</scope>
    <source>
        <strain evidence="1">GVMAG-M-3300025880-56</strain>
    </source>
</reference>
<dbReference type="EMBL" id="MN740351">
    <property type="protein sequence ID" value="QHU01964.1"/>
    <property type="molecule type" value="Genomic_DNA"/>
</dbReference>
<proteinExistence type="predicted"/>